<dbReference type="Proteomes" id="UP000609323">
    <property type="component" value="Unassembled WGS sequence"/>
</dbReference>
<sequence length="529" mass="56854">MQRSILFMKRHLSSIAAMLLVLILLVPYIPASTATAAEAFPFEEITLKQLEDGYTNGKYTTVEVVQAYLDRIKIYEPNYNAFTVMNPKALDEAREIDRRRASGEKLGPLAGVPIVIKEAVDMAGFPSTMGWAPLSKEKGGIELIPERDAPVVTRLKEAGAIILGRTNIPAFSSSGTRATTSWDGDTYNAVDRRLVPGGSSSGTATSVSGNFAVLGIAEETGGSIQNPAAAQNIVGIKPSFGLVPNSGVVPLGGSTRDVIGTHARTVQDAAAMLDVIAGYTHDDAKTVASIGNIPVNGYTSKLNTQELAGKRIGLYGKGWRDQELTPETQLLYDRAVKELIAQGATVVTDPFAGTTFAQTVKTGANGIDSVIYDMQNYLKNLGPSAAIHNVQELITKTGQTPSIFDRYNGNLPNPDSHPDLSAFIDTRTKLLKIINDVMDKYDLDALVFPQMYKETPLLSSEDNIGATTVSEINLAGVPLVTVPAGYYKSGSPFELAFTGKMWSEADLLGMAYDYEQATKYRKAPILTAK</sequence>
<accession>A0ABQ1FSC4</accession>
<dbReference type="Pfam" id="PF01425">
    <property type="entry name" value="Amidase"/>
    <property type="match status" value="1"/>
</dbReference>
<name>A0ABQ1FSC4_9BACL</name>
<proteinExistence type="predicted"/>
<dbReference type="Gene3D" id="3.90.1300.10">
    <property type="entry name" value="Amidase signature (AS) domain"/>
    <property type="match status" value="1"/>
</dbReference>
<evidence type="ECO:0000313" key="2">
    <source>
        <dbReference type="EMBL" id="GGA28557.1"/>
    </source>
</evidence>
<dbReference type="PANTHER" id="PTHR42678:SF34">
    <property type="entry name" value="OS04G0183300 PROTEIN"/>
    <property type="match status" value="1"/>
</dbReference>
<reference evidence="3" key="1">
    <citation type="journal article" date="2019" name="Int. J. Syst. Evol. Microbiol.">
        <title>The Global Catalogue of Microorganisms (GCM) 10K type strain sequencing project: providing services to taxonomists for standard genome sequencing and annotation.</title>
        <authorList>
            <consortium name="The Broad Institute Genomics Platform"/>
            <consortium name="The Broad Institute Genome Sequencing Center for Infectious Disease"/>
            <person name="Wu L."/>
            <person name="Ma J."/>
        </authorList>
    </citation>
    <scope>NUCLEOTIDE SEQUENCE [LARGE SCALE GENOMIC DNA]</scope>
    <source>
        <strain evidence="3">CGMCC 1.15044</strain>
    </source>
</reference>
<gene>
    <name evidence="2" type="ORF">GCM10010917_11810</name>
</gene>
<dbReference type="InterPro" id="IPR023631">
    <property type="entry name" value="Amidase_dom"/>
</dbReference>
<evidence type="ECO:0000259" key="1">
    <source>
        <dbReference type="Pfam" id="PF01425"/>
    </source>
</evidence>
<organism evidence="2 3">
    <name type="scientific">Paenibacillus physcomitrellae</name>
    <dbReference type="NCBI Taxonomy" id="1619311"/>
    <lineage>
        <taxon>Bacteria</taxon>
        <taxon>Bacillati</taxon>
        <taxon>Bacillota</taxon>
        <taxon>Bacilli</taxon>
        <taxon>Bacillales</taxon>
        <taxon>Paenibacillaceae</taxon>
        <taxon>Paenibacillus</taxon>
    </lineage>
</organism>
<dbReference type="SUPFAM" id="SSF75304">
    <property type="entry name" value="Amidase signature (AS) enzymes"/>
    <property type="match status" value="1"/>
</dbReference>
<dbReference type="InterPro" id="IPR036928">
    <property type="entry name" value="AS_sf"/>
</dbReference>
<feature type="domain" description="Amidase" evidence="1">
    <location>
        <begin position="63"/>
        <end position="508"/>
    </location>
</feature>
<comment type="caution">
    <text evidence="2">The sequence shown here is derived from an EMBL/GenBank/DDBJ whole genome shotgun (WGS) entry which is preliminary data.</text>
</comment>
<dbReference type="PANTHER" id="PTHR42678">
    <property type="entry name" value="AMIDASE"/>
    <property type="match status" value="1"/>
</dbReference>
<keyword evidence="3" id="KW-1185">Reference proteome</keyword>
<dbReference type="EMBL" id="BMHF01000003">
    <property type="protein sequence ID" value="GGA28557.1"/>
    <property type="molecule type" value="Genomic_DNA"/>
</dbReference>
<dbReference type="RefSeq" id="WP_229752548.1">
    <property type="nucleotide sequence ID" value="NZ_BMHF01000003.1"/>
</dbReference>
<evidence type="ECO:0000313" key="3">
    <source>
        <dbReference type="Proteomes" id="UP000609323"/>
    </source>
</evidence>
<protein>
    <submittedName>
        <fullName evidence="2">Amidase</fullName>
    </submittedName>
</protein>